<comment type="caution">
    <text evidence="2">The sequence shown here is derived from an EMBL/GenBank/DDBJ whole genome shotgun (WGS) entry which is preliminary data.</text>
</comment>
<protein>
    <submittedName>
        <fullName evidence="2">Uncharacterized protein</fullName>
    </submittedName>
</protein>
<evidence type="ECO:0000256" key="1">
    <source>
        <dbReference type="SAM" id="MobiDB-lite"/>
    </source>
</evidence>
<feature type="region of interest" description="Disordered" evidence="1">
    <location>
        <begin position="105"/>
        <end position="151"/>
    </location>
</feature>
<feature type="region of interest" description="Disordered" evidence="1">
    <location>
        <begin position="63"/>
        <end position="88"/>
    </location>
</feature>
<reference evidence="2" key="1">
    <citation type="submission" date="2021-03" db="EMBL/GenBank/DDBJ databases">
        <title>Revisited historic fungal species revealed as producer of novel bioactive compounds through whole genome sequencing and comparative genomics.</title>
        <authorList>
            <person name="Vignolle G.A."/>
            <person name="Hochenegger N."/>
            <person name="Mach R.L."/>
            <person name="Mach-Aigner A.R."/>
            <person name="Javad Rahimi M."/>
            <person name="Salim K.A."/>
            <person name="Chan C.M."/>
            <person name="Lim L.B.L."/>
            <person name="Cai F."/>
            <person name="Druzhinina I.S."/>
            <person name="U'Ren J.M."/>
            <person name="Derntl C."/>
        </authorList>
    </citation>
    <scope>NUCLEOTIDE SEQUENCE</scope>
    <source>
        <strain evidence="2">TUCIM 5799</strain>
    </source>
</reference>
<dbReference type="Proteomes" id="UP000829685">
    <property type="component" value="Unassembled WGS sequence"/>
</dbReference>
<dbReference type="EMBL" id="JAFIMR010000024">
    <property type="protein sequence ID" value="KAI1864179.1"/>
    <property type="molecule type" value="Genomic_DNA"/>
</dbReference>
<keyword evidence="3" id="KW-1185">Reference proteome</keyword>
<proteinExistence type="predicted"/>
<sequence length="173" mass="19452">MCKQYIYYSLCRNVACESLLGQRRRNRYCPRALRARRLGHCCEGLVVAREFRHHEGPLCAECKGAKSSSNNSRQSTEAEFSDTSLSSLGQKPRTLFEYTFEAALESQTKRPKHPHNSQNQLEVKGTGDGDGDGDEWLEVTSPGKSDADLSCSRCKNSRRRFASTASYYGLDAR</sequence>
<organism evidence="2 3">
    <name type="scientific">Neoarthrinium moseri</name>
    <dbReference type="NCBI Taxonomy" id="1658444"/>
    <lineage>
        <taxon>Eukaryota</taxon>
        <taxon>Fungi</taxon>
        <taxon>Dikarya</taxon>
        <taxon>Ascomycota</taxon>
        <taxon>Pezizomycotina</taxon>
        <taxon>Sordariomycetes</taxon>
        <taxon>Xylariomycetidae</taxon>
        <taxon>Amphisphaeriales</taxon>
        <taxon>Apiosporaceae</taxon>
        <taxon>Neoarthrinium</taxon>
    </lineage>
</organism>
<accession>A0A9P9WHR9</accession>
<evidence type="ECO:0000313" key="2">
    <source>
        <dbReference type="EMBL" id="KAI1864179.1"/>
    </source>
</evidence>
<evidence type="ECO:0000313" key="3">
    <source>
        <dbReference type="Proteomes" id="UP000829685"/>
    </source>
</evidence>
<feature type="compositionally biased region" description="Polar residues" evidence="1">
    <location>
        <begin position="66"/>
        <end position="88"/>
    </location>
</feature>
<dbReference type="AlphaFoldDB" id="A0A9P9WHR9"/>
<gene>
    <name evidence="2" type="ORF">JX265_008550</name>
</gene>
<name>A0A9P9WHR9_9PEZI</name>